<dbReference type="InterPro" id="IPR050796">
    <property type="entry name" value="SCF_F-box_component"/>
</dbReference>
<dbReference type="OrthoDB" id="830198at2759"/>
<evidence type="ECO:0000313" key="2">
    <source>
        <dbReference type="EMBL" id="GAU43973.1"/>
    </source>
</evidence>
<evidence type="ECO:0000259" key="1">
    <source>
        <dbReference type="Pfam" id="PF07734"/>
    </source>
</evidence>
<feature type="domain" description="F-box associated beta-propeller type 1" evidence="1">
    <location>
        <begin position="96"/>
        <end position="336"/>
    </location>
</feature>
<dbReference type="PANTHER" id="PTHR31672">
    <property type="entry name" value="BNACNNG10540D PROTEIN"/>
    <property type="match status" value="1"/>
</dbReference>
<dbReference type="NCBIfam" id="TIGR01640">
    <property type="entry name" value="F_box_assoc_1"/>
    <property type="match status" value="1"/>
</dbReference>
<dbReference type="AlphaFoldDB" id="A0A2Z6NPJ7"/>
<dbReference type="EMBL" id="DF974005">
    <property type="protein sequence ID" value="GAU43973.1"/>
    <property type="molecule type" value="Genomic_DNA"/>
</dbReference>
<sequence>MEKKSMAATNEKVSNYIPDEICYSILPKLSLKSLKRFECVQKSWCLLFKNHHFMNMFLNKFLSYNDPSSLIVKGVKNGKKVFYSFSGESINGTFCLYASTHYPDIALWTPATQTSKLVPSCEAVSLEMFIPNSVTYYIHGFGYDHAINDYKVIRYVDVSVDSSSDYSEVWMEELDCDPSWEIYSLRSDSWKKLQVDMPYSLQCNDGTQVYMDGVCHWLCEEDYEECEDYHYTCLVSFYLSNEEFFVTPIPSDEDDCFDTKASWINLAVLNKSITLISYHKETTIFHISILSEFSVKESWTKLLIVGPLSCVKRPFGVGMKGEIVFIRKDEKLVWLDLSTQMTAELGYKGELNNYSSRIIIYKENILPIEGISN</sequence>
<dbReference type="InterPro" id="IPR006527">
    <property type="entry name" value="F-box-assoc_dom_typ1"/>
</dbReference>
<dbReference type="PANTHER" id="PTHR31672:SF13">
    <property type="entry name" value="F-BOX PROTEIN CPR30-LIKE"/>
    <property type="match status" value="1"/>
</dbReference>
<protein>
    <recommendedName>
        <fullName evidence="1">F-box associated beta-propeller type 1 domain-containing protein</fullName>
    </recommendedName>
</protein>
<organism evidence="2 3">
    <name type="scientific">Trifolium subterraneum</name>
    <name type="common">Subterranean clover</name>
    <dbReference type="NCBI Taxonomy" id="3900"/>
    <lineage>
        <taxon>Eukaryota</taxon>
        <taxon>Viridiplantae</taxon>
        <taxon>Streptophyta</taxon>
        <taxon>Embryophyta</taxon>
        <taxon>Tracheophyta</taxon>
        <taxon>Spermatophyta</taxon>
        <taxon>Magnoliopsida</taxon>
        <taxon>eudicotyledons</taxon>
        <taxon>Gunneridae</taxon>
        <taxon>Pentapetalae</taxon>
        <taxon>rosids</taxon>
        <taxon>fabids</taxon>
        <taxon>Fabales</taxon>
        <taxon>Fabaceae</taxon>
        <taxon>Papilionoideae</taxon>
        <taxon>50 kb inversion clade</taxon>
        <taxon>NPAAA clade</taxon>
        <taxon>Hologalegina</taxon>
        <taxon>IRL clade</taxon>
        <taxon>Trifolieae</taxon>
        <taxon>Trifolium</taxon>
    </lineage>
</organism>
<name>A0A2Z6NPJ7_TRISU</name>
<dbReference type="Proteomes" id="UP000242715">
    <property type="component" value="Unassembled WGS sequence"/>
</dbReference>
<accession>A0A2Z6NPJ7</accession>
<keyword evidence="3" id="KW-1185">Reference proteome</keyword>
<dbReference type="InterPro" id="IPR036047">
    <property type="entry name" value="F-box-like_dom_sf"/>
</dbReference>
<reference evidence="3" key="1">
    <citation type="journal article" date="2017" name="Front. Plant Sci.">
        <title>Climate Clever Clovers: New Paradigm to Reduce the Environmental Footprint of Ruminants by Breeding Low Methanogenic Forages Utilizing Haplotype Variation.</title>
        <authorList>
            <person name="Kaur P."/>
            <person name="Appels R."/>
            <person name="Bayer P.E."/>
            <person name="Keeble-Gagnere G."/>
            <person name="Wang J."/>
            <person name="Hirakawa H."/>
            <person name="Shirasawa K."/>
            <person name="Vercoe P."/>
            <person name="Stefanova K."/>
            <person name="Durmic Z."/>
            <person name="Nichols P."/>
            <person name="Revell C."/>
            <person name="Isobe S.N."/>
            <person name="Edwards D."/>
            <person name="Erskine W."/>
        </authorList>
    </citation>
    <scope>NUCLEOTIDE SEQUENCE [LARGE SCALE GENOMIC DNA]</scope>
    <source>
        <strain evidence="3">cv. Daliak</strain>
    </source>
</reference>
<dbReference type="SUPFAM" id="SSF81383">
    <property type="entry name" value="F-box domain"/>
    <property type="match status" value="1"/>
</dbReference>
<evidence type="ECO:0000313" key="3">
    <source>
        <dbReference type="Proteomes" id="UP000242715"/>
    </source>
</evidence>
<dbReference type="Pfam" id="PF07734">
    <property type="entry name" value="FBA_1"/>
    <property type="match status" value="1"/>
</dbReference>
<dbReference type="InterPro" id="IPR017451">
    <property type="entry name" value="F-box-assoc_interact_dom"/>
</dbReference>
<proteinExistence type="predicted"/>
<gene>
    <name evidence="2" type="ORF">TSUD_284000</name>
</gene>